<evidence type="ECO:0000313" key="2">
    <source>
        <dbReference type="EMBL" id="CAH0720492.1"/>
    </source>
</evidence>
<sequence length="496" mass="57963">MIYLLLVKTFLIFNIFSNRIVVTIEIKGHLSDPLTLYNIFKQYVKPALTFSSIENTGLQTKRNLDIDRVIRAKIVELQERLQDYDVKALNNVLLEGKDDTTIIEFLPKMGATRSGNLTHKDYKLRNNLKKYKKLREKIDKALLKESVSHKTKQLVSKTLDDMIRKMLGNQCQWKTNVRTEKTREPHSIADRWNKGVHKIKNLLLKFFSKNKNARRDDISSAMDSIQVLLNSVADDIDIISKRYKIQCEFIPKHTNALRNKWDGADIEEGKCADLVICSGELNEFMHRFYRALNDTATNVIRNYIEMYMRDVASDRNEKRKIIKQLKKLADNLEVKVQEIFVTETQKLRLDENKRTEENLNHLSHYVRHSIRNVKSLANDVIKTKLYKSTDKVTAVIIDDIKVNMDIDLGNLEREFVTKICSMFHICNGKNMARRRNFENNKNNLYVQVEVSFDDDMVDLNSLRRVNQNGGNNTFNITYYLNVTRTTNMDNVSTMSY</sequence>
<dbReference type="Proteomes" id="UP000838878">
    <property type="component" value="Chromosome 2"/>
</dbReference>
<evidence type="ECO:0000313" key="3">
    <source>
        <dbReference type="Proteomes" id="UP000838878"/>
    </source>
</evidence>
<organism evidence="2 3">
    <name type="scientific">Brenthis ino</name>
    <name type="common">lesser marbled fritillary</name>
    <dbReference type="NCBI Taxonomy" id="405034"/>
    <lineage>
        <taxon>Eukaryota</taxon>
        <taxon>Metazoa</taxon>
        <taxon>Ecdysozoa</taxon>
        <taxon>Arthropoda</taxon>
        <taxon>Hexapoda</taxon>
        <taxon>Insecta</taxon>
        <taxon>Pterygota</taxon>
        <taxon>Neoptera</taxon>
        <taxon>Endopterygota</taxon>
        <taxon>Lepidoptera</taxon>
        <taxon>Glossata</taxon>
        <taxon>Ditrysia</taxon>
        <taxon>Papilionoidea</taxon>
        <taxon>Nymphalidae</taxon>
        <taxon>Heliconiinae</taxon>
        <taxon>Argynnini</taxon>
        <taxon>Brenthis</taxon>
    </lineage>
</organism>
<gene>
    <name evidence="2" type="ORF">BINO364_LOCUS6713</name>
</gene>
<dbReference type="EMBL" id="OV170222">
    <property type="protein sequence ID" value="CAH0720492.1"/>
    <property type="molecule type" value="Genomic_DNA"/>
</dbReference>
<dbReference type="AlphaFoldDB" id="A0A8J9VWZ5"/>
<reference evidence="2" key="1">
    <citation type="submission" date="2021-12" db="EMBL/GenBank/DDBJ databases">
        <authorList>
            <person name="Martin H S."/>
        </authorList>
    </citation>
    <scope>NUCLEOTIDE SEQUENCE</scope>
</reference>
<protein>
    <submittedName>
        <fullName evidence="2">Uncharacterized protein</fullName>
    </submittedName>
</protein>
<dbReference type="OrthoDB" id="10261302at2759"/>
<keyword evidence="1" id="KW-0732">Signal</keyword>
<keyword evidence="3" id="KW-1185">Reference proteome</keyword>
<accession>A0A8J9VWZ5</accession>
<name>A0A8J9VWZ5_9NEOP</name>
<evidence type="ECO:0000256" key="1">
    <source>
        <dbReference type="SAM" id="SignalP"/>
    </source>
</evidence>
<feature type="signal peptide" evidence="1">
    <location>
        <begin position="1"/>
        <end position="17"/>
    </location>
</feature>
<feature type="non-terminal residue" evidence="2">
    <location>
        <position position="496"/>
    </location>
</feature>
<feature type="chain" id="PRO_5035449682" evidence="1">
    <location>
        <begin position="18"/>
        <end position="496"/>
    </location>
</feature>
<proteinExistence type="predicted"/>